<dbReference type="AlphaFoldDB" id="A0A226DA20"/>
<sequence length="260" mass="29054">MVVSVGIVNVEIVYSEPRELFLSPTLAQVTGFTKTHFTKSGAYIAESNVVESLSSIPPETIFQLSLGLREPFTVTMKEPETYTLASFLDSMAQAFREIPKLRIGITKQVEVLMVRFTIFSKGVNFKFSPFISNLFAMSSDFVLDQVQNDLFIPAYLFNLAPPVQPKPPTPIPAIGQLWVHCDLSGEHLIGGQTYPVIRILPPTYSLGQTVTMTFDPVRFSTVSRTELSSMNLKITDEYNQILTEQVGQTSATLHLRRKLI</sequence>
<organism evidence="1 2">
    <name type="scientific">Folsomia candida</name>
    <name type="common">Springtail</name>
    <dbReference type="NCBI Taxonomy" id="158441"/>
    <lineage>
        <taxon>Eukaryota</taxon>
        <taxon>Metazoa</taxon>
        <taxon>Ecdysozoa</taxon>
        <taxon>Arthropoda</taxon>
        <taxon>Hexapoda</taxon>
        <taxon>Collembola</taxon>
        <taxon>Entomobryomorpha</taxon>
        <taxon>Isotomoidea</taxon>
        <taxon>Isotomidae</taxon>
        <taxon>Proisotominae</taxon>
        <taxon>Folsomia</taxon>
    </lineage>
</organism>
<evidence type="ECO:0000313" key="2">
    <source>
        <dbReference type="Proteomes" id="UP000198287"/>
    </source>
</evidence>
<accession>A0A226DA20</accession>
<comment type="caution">
    <text evidence="1">The sequence shown here is derived from an EMBL/GenBank/DDBJ whole genome shotgun (WGS) entry which is preliminary data.</text>
</comment>
<proteinExistence type="predicted"/>
<name>A0A226DA20_FOLCA</name>
<dbReference type="EMBL" id="LNIX01000026">
    <property type="protein sequence ID" value="OXA42405.1"/>
    <property type="molecule type" value="Genomic_DNA"/>
</dbReference>
<protein>
    <submittedName>
        <fullName evidence="1">Uncharacterized protein</fullName>
    </submittedName>
</protein>
<keyword evidence="2" id="KW-1185">Reference proteome</keyword>
<gene>
    <name evidence="1" type="ORF">Fcan01_22989</name>
</gene>
<evidence type="ECO:0000313" key="1">
    <source>
        <dbReference type="EMBL" id="OXA42405.1"/>
    </source>
</evidence>
<dbReference type="Proteomes" id="UP000198287">
    <property type="component" value="Unassembled WGS sequence"/>
</dbReference>
<reference evidence="1 2" key="1">
    <citation type="submission" date="2015-12" db="EMBL/GenBank/DDBJ databases">
        <title>The genome of Folsomia candida.</title>
        <authorList>
            <person name="Faddeeva A."/>
            <person name="Derks M.F."/>
            <person name="Anvar Y."/>
            <person name="Smit S."/>
            <person name="Van Straalen N."/>
            <person name="Roelofs D."/>
        </authorList>
    </citation>
    <scope>NUCLEOTIDE SEQUENCE [LARGE SCALE GENOMIC DNA]</scope>
    <source>
        <strain evidence="1 2">VU population</strain>
        <tissue evidence="1">Whole body</tissue>
    </source>
</reference>